<reference evidence="7 8" key="1">
    <citation type="submission" date="2018-08" db="EMBL/GenBank/DDBJ databases">
        <authorList>
            <person name="Laetsch R D."/>
            <person name="Stevens L."/>
            <person name="Kumar S."/>
            <person name="Blaxter L. M."/>
        </authorList>
    </citation>
    <scope>NUCLEOTIDE SEQUENCE [LARGE SCALE GENOMIC DNA]</scope>
</reference>
<gene>
    <name evidence="7" type="ORF">NLS_LOCUS835</name>
</gene>
<dbReference type="InterPro" id="IPR012337">
    <property type="entry name" value="RNaseH-like_sf"/>
</dbReference>
<sequence length="186" mass="21207">MGEVSRSQRIVWLDCEMTGLDVSSKTIVEIACVVTEADLTVVEEGVNLIISQPKDVLEGMDSWCKATFTSNGLLQEIRSSKITMQQAENEALAYVRRHTDPGTCPLGGNSVGSDRIFLQKYMPTFEKHLHYRNIDVSSIKELVKRWYPDIYARKPPKESTHRALGDIYESIQELSWYKKNIFVPHI</sequence>
<evidence type="ECO:0000256" key="1">
    <source>
        <dbReference type="ARBA" id="ARBA00009921"/>
    </source>
</evidence>
<organism evidence="7 8">
    <name type="scientific">Litomosoides sigmodontis</name>
    <name type="common">Filarial nematode worm</name>
    <dbReference type="NCBI Taxonomy" id="42156"/>
    <lineage>
        <taxon>Eukaryota</taxon>
        <taxon>Metazoa</taxon>
        <taxon>Ecdysozoa</taxon>
        <taxon>Nematoda</taxon>
        <taxon>Chromadorea</taxon>
        <taxon>Rhabditida</taxon>
        <taxon>Spirurina</taxon>
        <taxon>Spiruromorpha</taxon>
        <taxon>Filarioidea</taxon>
        <taxon>Onchocercidae</taxon>
        <taxon>Litomosoides</taxon>
    </lineage>
</organism>
<dbReference type="Gene3D" id="3.30.420.10">
    <property type="entry name" value="Ribonuclease H-like superfamily/Ribonuclease H"/>
    <property type="match status" value="1"/>
</dbReference>
<keyword evidence="3" id="KW-0378">Hydrolase</keyword>
<protein>
    <recommendedName>
        <fullName evidence="5">Probable oligoribonuclease</fullName>
    </recommendedName>
</protein>
<name>A0A3P6TTS6_LITSI</name>
<dbReference type="NCBIfam" id="NF003765">
    <property type="entry name" value="PRK05359.1"/>
    <property type="match status" value="1"/>
</dbReference>
<evidence type="ECO:0000256" key="4">
    <source>
        <dbReference type="ARBA" id="ARBA00022839"/>
    </source>
</evidence>
<evidence type="ECO:0000313" key="7">
    <source>
        <dbReference type="EMBL" id="VDK69668.1"/>
    </source>
</evidence>
<keyword evidence="2" id="KW-0540">Nuclease</keyword>
<evidence type="ECO:0000256" key="3">
    <source>
        <dbReference type="ARBA" id="ARBA00022801"/>
    </source>
</evidence>
<dbReference type="Proteomes" id="UP000277928">
    <property type="component" value="Unassembled WGS sequence"/>
</dbReference>
<dbReference type="SMART" id="SM00479">
    <property type="entry name" value="EXOIII"/>
    <property type="match status" value="1"/>
</dbReference>
<dbReference type="PANTHER" id="PTHR11046">
    <property type="entry name" value="OLIGORIBONUCLEASE, MITOCHONDRIAL"/>
    <property type="match status" value="1"/>
</dbReference>
<dbReference type="InterPro" id="IPR036397">
    <property type="entry name" value="RNaseH_sf"/>
</dbReference>
<dbReference type="EMBL" id="UYRX01000024">
    <property type="protein sequence ID" value="VDK69668.1"/>
    <property type="molecule type" value="Genomic_DNA"/>
</dbReference>
<dbReference type="InterPro" id="IPR022894">
    <property type="entry name" value="Oligoribonuclease"/>
</dbReference>
<dbReference type="FunFam" id="3.30.420.10:FF:000003">
    <property type="entry name" value="Oligoribonuclease"/>
    <property type="match status" value="1"/>
</dbReference>
<keyword evidence="4" id="KW-0269">Exonuclease</keyword>
<keyword evidence="8" id="KW-1185">Reference proteome</keyword>
<evidence type="ECO:0000256" key="5">
    <source>
        <dbReference type="ARBA" id="ARBA00072681"/>
    </source>
</evidence>
<dbReference type="GO" id="GO:0000175">
    <property type="term" value="F:3'-5'-RNA exonuclease activity"/>
    <property type="evidence" value="ECO:0007669"/>
    <property type="project" value="InterPro"/>
</dbReference>
<dbReference type="PANTHER" id="PTHR11046:SF0">
    <property type="entry name" value="OLIGORIBONUCLEASE, MITOCHONDRIAL"/>
    <property type="match status" value="1"/>
</dbReference>
<dbReference type="AlphaFoldDB" id="A0A3P6TTS6"/>
<dbReference type="GO" id="GO:0003676">
    <property type="term" value="F:nucleic acid binding"/>
    <property type="evidence" value="ECO:0007669"/>
    <property type="project" value="InterPro"/>
</dbReference>
<feature type="domain" description="Exonuclease" evidence="6">
    <location>
        <begin position="9"/>
        <end position="183"/>
    </location>
</feature>
<dbReference type="OMA" id="AFFHYRN"/>
<dbReference type="SUPFAM" id="SSF53098">
    <property type="entry name" value="Ribonuclease H-like"/>
    <property type="match status" value="1"/>
</dbReference>
<dbReference type="Pfam" id="PF00929">
    <property type="entry name" value="RNase_T"/>
    <property type="match status" value="1"/>
</dbReference>
<proteinExistence type="inferred from homology"/>
<evidence type="ECO:0000313" key="8">
    <source>
        <dbReference type="Proteomes" id="UP000277928"/>
    </source>
</evidence>
<evidence type="ECO:0000256" key="2">
    <source>
        <dbReference type="ARBA" id="ARBA00022722"/>
    </source>
</evidence>
<dbReference type="STRING" id="42156.A0A3P6TTS6"/>
<dbReference type="OrthoDB" id="270189at2759"/>
<comment type="similarity">
    <text evidence="1">Belongs to the oligoribonuclease family.</text>
</comment>
<dbReference type="InterPro" id="IPR013520">
    <property type="entry name" value="Ribonucl_H"/>
</dbReference>
<evidence type="ECO:0000259" key="6">
    <source>
        <dbReference type="SMART" id="SM00479"/>
    </source>
</evidence>
<accession>A0A3P6TTS6</accession>
<dbReference type="CDD" id="cd06135">
    <property type="entry name" value="Orn"/>
    <property type="match status" value="1"/>
</dbReference>